<feature type="domain" description="Rad26-like C-terminal" evidence="3">
    <location>
        <begin position="375"/>
        <end position="438"/>
    </location>
</feature>
<evidence type="ECO:0000313" key="4">
    <source>
        <dbReference type="EMBL" id="KAK4231439.1"/>
    </source>
</evidence>
<sequence length="439" mass="48063">MILQKLPRLGNPGEPLRLLVDFAQMILDLWQRCLSERYHAPIYYLASLIRYTLDLNATAVAPHIIPSLIPVCTTTCRLVAQPRYYSPDGNLASHPDNVIRQLSYDIDVTQILALLHLAALGCVVPNAPSLNAAGGADVAPPQHSPQVEFWRTIEPDFVLMMLSPKHPERDWLAIIGLLWSSVLPASVGPIPTKVSMAALGRGDSKRTEAEDLAEVSTGVISRVSSFLVDMPGWAPRGSVKELKVRFNALRTLEIFATSPYGAAQLARHDLAIPRVVTAWSWAINCMYDVDGGLPKKPTSKSDKSESKKTVDGDAMDVDTAEPPRDEDETDWPGGDGEEQDEGVQLFAQLPEFISEATFFLHTLITNPLTAGIIGNITEKLASYLGASQRYLLTLARLTAGEDELILDAMIPVETSELAAELFKMVVNMDDAHAIQDAFN</sequence>
<feature type="compositionally biased region" description="Acidic residues" evidence="1">
    <location>
        <begin position="313"/>
        <end position="339"/>
    </location>
</feature>
<protein>
    <submittedName>
        <fullName evidence="4">Uncharacterized protein</fullName>
    </submittedName>
</protein>
<dbReference type="Pfam" id="PF21046">
    <property type="entry name" value="Rad26-like_C"/>
    <property type="match status" value="1"/>
</dbReference>
<gene>
    <name evidence="4" type="ORF">QBC38DRAFT_465707</name>
</gene>
<feature type="domain" description="Rad26-like helical repeats" evidence="2">
    <location>
        <begin position="71"/>
        <end position="338"/>
    </location>
</feature>
<dbReference type="Proteomes" id="UP001301958">
    <property type="component" value="Unassembled WGS sequence"/>
</dbReference>
<organism evidence="4 5">
    <name type="scientific">Podospora fimiseda</name>
    <dbReference type="NCBI Taxonomy" id="252190"/>
    <lineage>
        <taxon>Eukaryota</taxon>
        <taxon>Fungi</taxon>
        <taxon>Dikarya</taxon>
        <taxon>Ascomycota</taxon>
        <taxon>Pezizomycotina</taxon>
        <taxon>Sordariomycetes</taxon>
        <taxon>Sordariomycetidae</taxon>
        <taxon>Sordariales</taxon>
        <taxon>Podosporaceae</taxon>
        <taxon>Podospora</taxon>
    </lineage>
</organism>
<name>A0AAN7H7R0_9PEZI</name>
<dbReference type="InterPro" id="IPR048379">
    <property type="entry name" value="Rad26-like_C"/>
</dbReference>
<proteinExistence type="predicted"/>
<dbReference type="InterPro" id="IPR022093">
    <property type="entry name" value="Rad26-like_helical"/>
</dbReference>
<dbReference type="AlphaFoldDB" id="A0AAN7H7R0"/>
<dbReference type="EMBL" id="MU865292">
    <property type="protein sequence ID" value="KAK4231439.1"/>
    <property type="molecule type" value="Genomic_DNA"/>
</dbReference>
<dbReference type="Pfam" id="PF12331">
    <property type="entry name" value="Rad26-like_helical_rpts"/>
    <property type="match status" value="1"/>
</dbReference>
<keyword evidence="5" id="KW-1185">Reference proteome</keyword>
<reference evidence="4" key="2">
    <citation type="submission" date="2023-05" db="EMBL/GenBank/DDBJ databases">
        <authorList>
            <consortium name="Lawrence Berkeley National Laboratory"/>
            <person name="Steindorff A."/>
            <person name="Hensen N."/>
            <person name="Bonometti L."/>
            <person name="Westerberg I."/>
            <person name="Brannstrom I.O."/>
            <person name="Guillou S."/>
            <person name="Cros-Aarteil S."/>
            <person name="Calhoun S."/>
            <person name="Haridas S."/>
            <person name="Kuo A."/>
            <person name="Mondo S."/>
            <person name="Pangilinan J."/>
            <person name="Riley R."/>
            <person name="Labutti K."/>
            <person name="Andreopoulos B."/>
            <person name="Lipzen A."/>
            <person name="Chen C."/>
            <person name="Yanf M."/>
            <person name="Daum C."/>
            <person name="Ng V."/>
            <person name="Clum A."/>
            <person name="Ohm R."/>
            <person name="Martin F."/>
            <person name="Silar P."/>
            <person name="Natvig D."/>
            <person name="Lalanne C."/>
            <person name="Gautier V."/>
            <person name="Ament-Velasquez S.L."/>
            <person name="Kruys A."/>
            <person name="Hutchinson M.I."/>
            <person name="Powell A.J."/>
            <person name="Barry K."/>
            <person name="Miller A.N."/>
            <person name="Grigoriev I.V."/>
            <person name="Debuchy R."/>
            <person name="Gladieux P."/>
            <person name="Thoren M.H."/>
            <person name="Johannesson H."/>
        </authorList>
    </citation>
    <scope>NUCLEOTIDE SEQUENCE</scope>
    <source>
        <strain evidence="4">CBS 990.96</strain>
    </source>
</reference>
<accession>A0AAN7H7R0</accession>
<feature type="region of interest" description="Disordered" evidence="1">
    <location>
        <begin position="294"/>
        <end position="339"/>
    </location>
</feature>
<evidence type="ECO:0000313" key="5">
    <source>
        <dbReference type="Proteomes" id="UP001301958"/>
    </source>
</evidence>
<evidence type="ECO:0000259" key="3">
    <source>
        <dbReference type="Pfam" id="PF21046"/>
    </source>
</evidence>
<evidence type="ECO:0000256" key="1">
    <source>
        <dbReference type="SAM" id="MobiDB-lite"/>
    </source>
</evidence>
<feature type="compositionally biased region" description="Basic and acidic residues" evidence="1">
    <location>
        <begin position="299"/>
        <end position="311"/>
    </location>
</feature>
<comment type="caution">
    <text evidence="4">The sequence shown here is derived from an EMBL/GenBank/DDBJ whole genome shotgun (WGS) entry which is preliminary data.</text>
</comment>
<evidence type="ECO:0000259" key="2">
    <source>
        <dbReference type="Pfam" id="PF12331"/>
    </source>
</evidence>
<reference evidence="4" key="1">
    <citation type="journal article" date="2023" name="Mol. Phylogenet. Evol.">
        <title>Genome-scale phylogeny and comparative genomics of the fungal order Sordariales.</title>
        <authorList>
            <person name="Hensen N."/>
            <person name="Bonometti L."/>
            <person name="Westerberg I."/>
            <person name="Brannstrom I.O."/>
            <person name="Guillou S."/>
            <person name="Cros-Aarteil S."/>
            <person name="Calhoun S."/>
            <person name="Haridas S."/>
            <person name="Kuo A."/>
            <person name="Mondo S."/>
            <person name="Pangilinan J."/>
            <person name="Riley R."/>
            <person name="LaButti K."/>
            <person name="Andreopoulos B."/>
            <person name="Lipzen A."/>
            <person name="Chen C."/>
            <person name="Yan M."/>
            <person name="Daum C."/>
            <person name="Ng V."/>
            <person name="Clum A."/>
            <person name="Steindorff A."/>
            <person name="Ohm R.A."/>
            <person name="Martin F."/>
            <person name="Silar P."/>
            <person name="Natvig D.O."/>
            <person name="Lalanne C."/>
            <person name="Gautier V."/>
            <person name="Ament-Velasquez S.L."/>
            <person name="Kruys A."/>
            <person name="Hutchinson M.I."/>
            <person name="Powell A.J."/>
            <person name="Barry K."/>
            <person name="Miller A.N."/>
            <person name="Grigoriev I.V."/>
            <person name="Debuchy R."/>
            <person name="Gladieux P."/>
            <person name="Hiltunen Thoren M."/>
            <person name="Johannesson H."/>
        </authorList>
    </citation>
    <scope>NUCLEOTIDE SEQUENCE</scope>
    <source>
        <strain evidence="4">CBS 990.96</strain>
    </source>
</reference>